<accession>A0A6L2JB90</accession>
<dbReference type="AlphaFoldDB" id="A0A6L2JB90"/>
<name>A0A6L2JB90_TANCI</name>
<protein>
    <submittedName>
        <fullName evidence="2">Uncharacterized protein</fullName>
    </submittedName>
</protein>
<reference evidence="2" key="1">
    <citation type="journal article" date="2019" name="Sci. Rep.">
        <title>Draft genome of Tanacetum cinerariifolium, the natural source of mosquito coil.</title>
        <authorList>
            <person name="Yamashiro T."/>
            <person name="Shiraishi A."/>
            <person name="Satake H."/>
            <person name="Nakayama K."/>
        </authorList>
    </citation>
    <scope>NUCLEOTIDE SEQUENCE</scope>
</reference>
<organism evidence="2">
    <name type="scientific">Tanacetum cinerariifolium</name>
    <name type="common">Dalmatian daisy</name>
    <name type="synonym">Chrysanthemum cinerariifolium</name>
    <dbReference type="NCBI Taxonomy" id="118510"/>
    <lineage>
        <taxon>Eukaryota</taxon>
        <taxon>Viridiplantae</taxon>
        <taxon>Streptophyta</taxon>
        <taxon>Embryophyta</taxon>
        <taxon>Tracheophyta</taxon>
        <taxon>Spermatophyta</taxon>
        <taxon>Magnoliopsida</taxon>
        <taxon>eudicotyledons</taxon>
        <taxon>Gunneridae</taxon>
        <taxon>Pentapetalae</taxon>
        <taxon>asterids</taxon>
        <taxon>campanulids</taxon>
        <taxon>Asterales</taxon>
        <taxon>Asteraceae</taxon>
        <taxon>Asteroideae</taxon>
        <taxon>Anthemideae</taxon>
        <taxon>Anthemidinae</taxon>
        <taxon>Tanacetum</taxon>
    </lineage>
</organism>
<keyword evidence="1" id="KW-0175">Coiled coil</keyword>
<sequence length="548" mass="64132">MDDPNITMKEYIRLEKEKAHRRGKVYNWETAKFGKIWYDEDVHDLRSIETKFPTIVLNESLTYEVTLSCEPTTLHTAYQAPLDMANHKACPWVWDTIDSEISGLKYELEKLKKEKESTQLKIENFNSASKSLDKLIESQISNNNKKGLGYESYHNVPPSPTGLFSPPKIDLSYSGLEEFQQPEFESYGPKSCKIESKNTSKNIPNELKESTEAKESFDVPLVKKLVSDDKLEKKAVILDAAKIEFVKAKQQEKMVRKPVKYAEMYREFRCYDYRKKRGFFQKYIFQVIRKRVNIKDHSFSPNCKIELFLFNSNYYNSSVKKGSSQNKRNFAIFFHFENNEIGMEGLRVSKDSFAYKEYDIRLMLAPRGKYHRLLHLELLGYFVETKVKYFDNIAIGHIMTMVKKSWGKESANEIGSKFILHFDSSFIEFVQPCFCFSDFEEFMNVVMRIGFGSTIKLVSFEESQVVTFNGKFVCGFRNNDYGTMSQSDNTVGSPHGFIIYWIVISKNIKKMTEVIDVENWRIYNYRVLRWIISLIKWNSSVSSMKSWI</sequence>
<dbReference type="EMBL" id="BKCJ010000539">
    <property type="protein sequence ID" value="GEU34109.1"/>
    <property type="molecule type" value="Genomic_DNA"/>
</dbReference>
<gene>
    <name evidence="2" type="ORF">Tci_006087</name>
</gene>
<evidence type="ECO:0000313" key="2">
    <source>
        <dbReference type="EMBL" id="GEU34109.1"/>
    </source>
</evidence>
<comment type="caution">
    <text evidence="2">The sequence shown here is derived from an EMBL/GenBank/DDBJ whole genome shotgun (WGS) entry which is preliminary data.</text>
</comment>
<evidence type="ECO:0000256" key="1">
    <source>
        <dbReference type="SAM" id="Coils"/>
    </source>
</evidence>
<proteinExistence type="predicted"/>
<feature type="coiled-coil region" evidence="1">
    <location>
        <begin position="101"/>
        <end position="128"/>
    </location>
</feature>